<keyword evidence="5 8" id="KW-1133">Transmembrane helix</keyword>
<feature type="transmembrane region" description="Helical" evidence="8">
    <location>
        <begin position="166"/>
        <end position="183"/>
    </location>
</feature>
<evidence type="ECO:0000256" key="8">
    <source>
        <dbReference type="SAM" id="Phobius"/>
    </source>
</evidence>
<feature type="transmembrane region" description="Helical" evidence="8">
    <location>
        <begin position="83"/>
        <end position="101"/>
    </location>
</feature>
<reference evidence="9" key="2">
    <citation type="submission" date="2022-05" db="EMBL/GenBank/DDBJ databases">
        <authorList>
            <person name="Kim J.-S."/>
            <person name="Lee K."/>
            <person name="Suh M."/>
            <person name="Eom M."/>
            <person name="Kim J.-S."/>
            <person name="Kim D.-S."/>
            <person name="Ko S.-H."/>
            <person name="Shin Y."/>
            <person name="Lee J.-S."/>
        </authorList>
    </citation>
    <scope>NUCLEOTIDE SEQUENCE</scope>
    <source>
        <strain evidence="9">N237</strain>
    </source>
</reference>
<dbReference type="Proteomes" id="UP001056336">
    <property type="component" value="Chromosome"/>
</dbReference>
<reference evidence="9" key="1">
    <citation type="journal article" date="2018" name="Int. J. Syst. Evol. Microbiol.">
        <title>Jatrophihabitans telluris sp. nov., isolated from sediment soil of lava forest wetlands and the emended description of the genus Jatrophihabitans.</title>
        <authorList>
            <person name="Lee K.C."/>
            <person name="Suh M.K."/>
            <person name="Eom M.K."/>
            <person name="Kim K.K."/>
            <person name="Kim J.S."/>
            <person name="Kim D.S."/>
            <person name="Ko S.H."/>
            <person name="Shin Y.K."/>
            <person name="Lee J.S."/>
        </authorList>
    </citation>
    <scope>NUCLEOTIDE SEQUENCE</scope>
    <source>
        <strain evidence="9">N237</strain>
    </source>
</reference>
<dbReference type="RefSeq" id="WP_249773975.1">
    <property type="nucleotide sequence ID" value="NZ_CP097332.1"/>
</dbReference>
<keyword evidence="6 8" id="KW-0472">Membrane</keyword>
<comment type="similarity">
    <text evidence="2">Belongs to the nucleobase:cation symporter-2 (NCS2) (TC 2.A.40) family.</text>
</comment>
<keyword evidence="3" id="KW-0813">Transport</keyword>
<feature type="transmembrane region" description="Helical" evidence="8">
    <location>
        <begin position="342"/>
        <end position="365"/>
    </location>
</feature>
<evidence type="ECO:0000256" key="6">
    <source>
        <dbReference type="ARBA" id="ARBA00023136"/>
    </source>
</evidence>
<evidence type="ECO:0000256" key="7">
    <source>
        <dbReference type="SAM" id="MobiDB-lite"/>
    </source>
</evidence>
<feature type="transmembrane region" description="Helical" evidence="8">
    <location>
        <begin position="190"/>
        <end position="206"/>
    </location>
</feature>
<accession>A0ABY4R2R2</accession>
<evidence type="ECO:0008006" key="11">
    <source>
        <dbReference type="Google" id="ProtNLM"/>
    </source>
</evidence>
<feature type="transmembrane region" description="Helical" evidence="8">
    <location>
        <begin position="60"/>
        <end position="76"/>
    </location>
</feature>
<feature type="transmembrane region" description="Helical" evidence="8">
    <location>
        <begin position="135"/>
        <end position="154"/>
    </location>
</feature>
<comment type="subcellular location">
    <subcellularLocation>
        <location evidence="1">Membrane</location>
        <topology evidence="1">Multi-pass membrane protein</topology>
    </subcellularLocation>
</comment>
<feature type="transmembrane region" description="Helical" evidence="8">
    <location>
        <begin position="404"/>
        <end position="420"/>
    </location>
</feature>
<dbReference type="Pfam" id="PF00860">
    <property type="entry name" value="Xan_ur_permease"/>
    <property type="match status" value="1"/>
</dbReference>
<feature type="transmembrane region" description="Helical" evidence="8">
    <location>
        <begin position="107"/>
        <end position="128"/>
    </location>
</feature>
<sequence length="519" mass="53315">MAAFGWKLAYEGRTPPPGGVVKPDERLSWARMGGLGAQHVVAMFGATFVFPAIMGLNPNLAVMMSGIATIIFLLIVKGRVPSYLGTSASFVAAVAAIRAQGGDSAHVTGSIMVAGLILAVVGVIVHFGGSHYVRAILPPAVTGAVVMLIGFNLATVATTTYFPTEQWIGLLTAAFVTAVAVLTRGFISRIAIFLALIFGYLISWIADRINDVPKCGGQIVAACTGTGHRIDWSGVKSAHWIGLPKDIVSPTFGPLTGPHLPDFKFTFILLVIPSVIALLAENAGHVKAVSEMTGDDLDPYLGRAFIGDGVGTALASFVGGSPTTTYAENIGVMAATRVYSTLAYYIAALVAILFGFCPKFGQLVASTPSGVLGGITLVLYGMIGLLGAKIWVENRVDFANPINLVPLAAGIIAGIGNLAIKFTNTFSITGIAAGTLIVLIGYHAVNILAPMVGTARRDDLTETDTTVGPAGGGPATGRDSAAAGGSAAPARPGRSAAPTRRGRDEPGRTGPSATGKTTG</sequence>
<feature type="region of interest" description="Disordered" evidence="7">
    <location>
        <begin position="461"/>
        <end position="519"/>
    </location>
</feature>
<feature type="compositionally biased region" description="Low complexity" evidence="7">
    <location>
        <begin position="476"/>
        <end position="499"/>
    </location>
</feature>
<keyword evidence="4 8" id="KW-0812">Transmembrane</keyword>
<evidence type="ECO:0000313" key="9">
    <source>
        <dbReference type="EMBL" id="UQX90079.1"/>
    </source>
</evidence>
<keyword evidence="10" id="KW-1185">Reference proteome</keyword>
<dbReference type="PANTHER" id="PTHR42810:SF2">
    <property type="entry name" value="PURINE PERMEASE C1399.01C-RELATED"/>
    <property type="match status" value="1"/>
</dbReference>
<name>A0ABY4R2R2_9ACTN</name>
<proteinExistence type="inferred from homology"/>
<evidence type="ECO:0000256" key="4">
    <source>
        <dbReference type="ARBA" id="ARBA00022692"/>
    </source>
</evidence>
<evidence type="ECO:0000313" key="10">
    <source>
        <dbReference type="Proteomes" id="UP001056336"/>
    </source>
</evidence>
<organism evidence="9 10">
    <name type="scientific">Jatrophihabitans telluris</name>
    <dbReference type="NCBI Taxonomy" id="2038343"/>
    <lineage>
        <taxon>Bacteria</taxon>
        <taxon>Bacillati</taxon>
        <taxon>Actinomycetota</taxon>
        <taxon>Actinomycetes</taxon>
        <taxon>Jatrophihabitantales</taxon>
        <taxon>Jatrophihabitantaceae</taxon>
        <taxon>Jatrophihabitans</taxon>
    </lineage>
</organism>
<protein>
    <recommendedName>
        <fullName evidence="11">Nitrate reductase</fullName>
    </recommendedName>
</protein>
<feature type="transmembrane region" description="Helical" evidence="8">
    <location>
        <begin position="371"/>
        <end position="392"/>
    </location>
</feature>
<feature type="transmembrane region" description="Helical" evidence="8">
    <location>
        <begin position="263"/>
        <end position="280"/>
    </location>
</feature>
<evidence type="ECO:0000256" key="1">
    <source>
        <dbReference type="ARBA" id="ARBA00004141"/>
    </source>
</evidence>
<evidence type="ECO:0000256" key="3">
    <source>
        <dbReference type="ARBA" id="ARBA00022448"/>
    </source>
</evidence>
<dbReference type="InterPro" id="IPR006043">
    <property type="entry name" value="NCS2"/>
</dbReference>
<dbReference type="EMBL" id="CP097332">
    <property type="protein sequence ID" value="UQX90079.1"/>
    <property type="molecule type" value="Genomic_DNA"/>
</dbReference>
<evidence type="ECO:0000256" key="2">
    <source>
        <dbReference type="ARBA" id="ARBA00008821"/>
    </source>
</evidence>
<feature type="transmembrane region" description="Helical" evidence="8">
    <location>
        <begin position="426"/>
        <end position="449"/>
    </location>
</feature>
<dbReference type="PANTHER" id="PTHR42810">
    <property type="entry name" value="PURINE PERMEASE C1399.01C-RELATED"/>
    <property type="match status" value="1"/>
</dbReference>
<evidence type="ECO:0000256" key="5">
    <source>
        <dbReference type="ARBA" id="ARBA00022989"/>
    </source>
</evidence>
<gene>
    <name evidence="9" type="ORF">M6D93_08775</name>
</gene>